<sequence length="255" mass="29646">MKKTITVLLLLGLSTLSFGQTSNGITKERLSQLETLVDLIKHDRIQELADRAKFPIKRPNPIPDLKTKEQFILYYPVLFDSIFKEKLTTATFNDANTIDRYNGFGLFRGDIWLSDDGGIMTINYNSPQELDLQRKLHLETEHKIHPSIADWEKNVLVCQTDRYLIRIDIMDNNELRYISWNKPKQITDKPDLILFDGEAKFQGSMGGVTYTFENGKWTYEIDRVAMAESDEKLGLYLRVSRKNKVKMIFKTEEIN</sequence>
<reference evidence="2 3" key="1">
    <citation type="submission" date="2024-07" db="EMBL/GenBank/DDBJ databases">
        <title>The genome sequence of type strain Sediminicola luteus GDMCC 1.2596T.</title>
        <authorList>
            <person name="Liu Y."/>
        </authorList>
    </citation>
    <scope>NUCLEOTIDE SEQUENCE [LARGE SCALE GENOMIC DNA]</scope>
    <source>
        <strain evidence="2 3">GDMCC 1.2596</strain>
    </source>
</reference>
<evidence type="ECO:0000313" key="2">
    <source>
        <dbReference type="EMBL" id="MET7029511.1"/>
    </source>
</evidence>
<proteinExistence type="predicted"/>
<evidence type="ECO:0000256" key="1">
    <source>
        <dbReference type="SAM" id="SignalP"/>
    </source>
</evidence>
<evidence type="ECO:0000313" key="3">
    <source>
        <dbReference type="Proteomes" id="UP001549773"/>
    </source>
</evidence>
<feature type="signal peptide" evidence="1">
    <location>
        <begin position="1"/>
        <end position="19"/>
    </location>
</feature>
<accession>A0ABV2TW72</accession>
<dbReference type="Proteomes" id="UP001549773">
    <property type="component" value="Unassembled WGS sequence"/>
</dbReference>
<organism evidence="2 3">
    <name type="scientific">Sediminicola luteus</name>
    <dbReference type="NCBI Taxonomy" id="319238"/>
    <lineage>
        <taxon>Bacteria</taxon>
        <taxon>Pseudomonadati</taxon>
        <taxon>Bacteroidota</taxon>
        <taxon>Flavobacteriia</taxon>
        <taxon>Flavobacteriales</taxon>
        <taxon>Flavobacteriaceae</taxon>
        <taxon>Sediminicola</taxon>
    </lineage>
</organism>
<dbReference type="RefSeq" id="WP_354618327.1">
    <property type="nucleotide sequence ID" value="NZ_JBEWYP010000004.1"/>
</dbReference>
<feature type="chain" id="PRO_5045139288" evidence="1">
    <location>
        <begin position="20"/>
        <end position="255"/>
    </location>
</feature>
<name>A0ABV2TW72_9FLAO</name>
<gene>
    <name evidence="2" type="ORF">ABXZ32_08890</name>
</gene>
<dbReference type="EMBL" id="JBEWYP010000004">
    <property type="protein sequence ID" value="MET7029511.1"/>
    <property type="molecule type" value="Genomic_DNA"/>
</dbReference>
<keyword evidence="1" id="KW-0732">Signal</keyword>
<keyword evidence="3" id="KW-1185">Reference proteome</keyword>
<comment type="caution">
    <text evidence="2">The sequence shown here is derived from an EMBL/GenBank/DDBJ whole genome shotgun (WGS) entry which is preliminary data.</text>
</comment>
<protein>
    <submittedName>
        <fullName evidence="2">Uncharacterized protein</fullName>
    </submittedName>
</protein>